<dbReference type="PANTHER" id="PTHR35871">
    <property type="entry name" value="EXPRESSED PROTEIN"/>
    <property type="match status" value="1"/>
</dbReference>
<dbReference type="GO" id="GO:0003676">
    <property type="term" value="F:nucleic acid binding"/>
    <property type="evidence" value="ECO:0007669"/>
    <property type="project" value="InterPro"/>
</dbReference>
<feature type="region of interest" description="Disordered" evidence="1">
    <location>
        <begin position="328"/>
        <end position="352"/>
    </location>
</feature>
<dbReference type="InParanoid" id="A0A5J5EF36"/>
<evidence type="ECO:0000313" key="2">
    <source>
        <dbReference type="EMBL" id="KAA8893964.1"/>
    </source>
</evidence>
<dbReference type="PANTHER" id="PTHR35871:SF1">
    <property type="entry name" value="CXC1-LIKE CYSTEINE CLUSTER ASSOCIATED WITH KDZ TRANSPOSASES DOMAIN-CONTAINING PROTEIN"/>
    <property type="match status" value="1"/>
</dbReference>
<protein>
    <submittedName>
        <fullName evidence="2">Uncharacterized protein</fullName>
    </submittedName>
</protein>
<keyword evidence="3" id="KW-1185">Reference proteome</keyword>
<reference evidence="2 3" key="1">
    <citation type="submission" date="2019-09" db="EMBL/GenBank/DDBJ databases">
        <title>Draft genome of the ectomycorrhizal ascomycete Sphaerosporella brunnea.</title>
        <authorList>
            <consortium name="DOE Joint Genome Institute"/>
            <person name="Benucci G.M."/>
            <person name="Marozzi G."/>
            <person name="Antonielli L."/>
            <person name="Sanchez S."/>
            <person name="Marco P."/>
            <person name="Wang X."/>
            <person name="Falini L.B."/>
            <person name="Barry K."/>
            <person name="Haridas S."/>
            <person name="Lipzen A."/>
            <person name="Labutti K."/>
            <person name="Grigoriev I.V."/>
            <person name="Murat C."/>
            <person name="Martin F."/>
            <person name="Albertini E."/>
            <person name="Donnini D."/>
            <person name="Bonito G."/>
        </authorList>
    </citation>
    <scope>NUCLEOTIDE SEQUENCE [LARGE SCALE GENOMIC DNA]</scope>
    <source>
        <strain evidence="2 3">Sb_GMNB300</strain>
    </source>
</reference>
<feature type="compositionally biased region" description="Low complexity" evidence="1">
    <location>
        <begin position="780"/>
        <end position="799"/>
    </location>
</feature>
<comment type="caution">
    <text evidence="2">The sequence shown here is derived from an EMBL/GenBank/DDBJ whole genome shotgun (WGS) entry which is preliminary data.</text>
</comment>
<dbReference type="OrthoDB" id="5393981at2759"/>
<feature type="region of interest" description="Disordered" evidence="1">
    <location>
        <begin position="759"/>
        <end position="799"/>
    </location>
</feature>
<proteinExistence type="predicted"/>
<dbReference type="Gene3D" id="3.30.420.10">
    <property type="entry name" value="Ribonuclease H-like superfamily/Ribonuclease H"/>
    <property type="match status" value="1"/>
</dbReference>
<organism evidence="2 3">
    <name type="scientific">Sphaerosporella brunnea</name>
    <dbReference type="NCBI Taxonomy" id="1250544"/>
    <lineage>
        <taxon>Eukaryota</taxon>
        <taxon>Fungi</taxon>
        <taxon>Dikarya</taxon>
        <taxon>Ascomycota</taxon>
        <taxon>Pezizomycotina</taxon>
        <taxon>Pezizomycetes</taxon>
        <taxon>Pezizales</taxon>
        <taxon>Pyronemataceae</taxon>
        <taxon>Sphaerosporella</taxon>
    </lineage>
</organism>
<dbReference type="InterPro" id="IPR036397">
    <property type="entry name" value="RNaseH_sf"/>
</dbReference>
<evidence type="ECO:0000256" key="1">
    <source>
        <dbReference type="SAM" id="MobiDB-lite"/>
    </source>
</evidence>
<sequence length="799" mass="91748">MFEDPEEEEEFSDSQVAHIQALQAIAPQFLRRKHLWEKSKRWPHLRNKAEREGPRLELIESCLQDINRLLMKKSDANKPHGQDLKRLWAVKTLHYLDKADVNCEKNRMTLAREAAKAEGGNEHVARRILRDEKDWVMYRFVPHGQWGRHFKIWTMLDDPGTLAFIHEKRATLGENFNAHRLIEYLREYWHTRRREFHAEATIDHATDLMHRLFNNKAFDRNDVSTDFCVTVGTVVRWLHRLGMSYGDVRKGVYKDGHEREDVVEDRQQRFLPLLLKELWPTIREWKLIQKKIDGQVCDFFEEIPKEFPPNTPKRVLLAYDQTTFNSHDGPHQQWTFKDNAPMHPKERGPGIMTSDMTTPLGRLREPRLTPAGCPLLPEHLSQQPEVPDTFVEPPLPQTSSGFSHPQEDYAAEYLEYGKGTWWTCENVVAHFRDVALPMFERAFPGCQAICLLDNAPSHRAMAADALIASRMQLSPGGDVKPMRESWYIKLALIDDTWQAPQPPAPNSFIMQVGPQKYHCRKVKQKMQQADGVTARGLREILKERGLWPDEGFKRQCDPQYRASELQKCVAQGKFCCAAATMALQPDFLEQKSALEEAIINRGHIPLFLPKFHPEFNWIEPCWAREKDYTRHHCGYNISSLRAMIPQAMGPKNLPPLLVWKYYNKCLRIMVCYYEGNKFGTAAFRKAYTSHRRTGRTILKSKDGGGRTIVPTGPQTMSSRDRITAMPTEPQTMSSTDYATIVLPGGFQTMISPTDRITAVPTGPQTMSSTDRVTIVPPGGSQTMSSSDNTSPSAPSDVQH</sequence>
<dbReference type="Proteomes" id="UP000326924">
    <property type="component" value="Unassembled WGS sequence"/>
</dbReference>
<accession>A0A5J5EF36</accession>
<evidence type="ECO:0000313" key="3">
    <source>
        <dbReference type="Proteomes" id="UP000326924"/>
    </source>
</evidence>
<feature type="compositionally biased region" description="Polar residues" evidence="1">
    <location>
        <begin position="762"/>
        <end position="771"/>
    </location>
</feature>
<dbReference type="EMBL" id="VXIS01000383">
    <property type="protein sequence ID" value="KAA8893964.1"/>
    <property type="molecule type" value="Genomic_DNA"/>
</dbReference>
<name>A0A5J5EF36_9PEZI</name>
<dbReference type="AlphaFoldDB" id="A0A5J5EF36"/>
<gene>
    <name evidence="2" type="ORF">FN846DRAFT_460178</name>
</gene>